<evidence type="ECO:0000259" key="1">
    <source>
        <dbReference type="PROSITE" id="PS50112"/>
    </source>
</evidence>
<dbReference type="SUPFAM" id="SSF55785">
    <property type="entry name" value="PYP-like sensor domain (PAS domain)"/>
    <property type="match status" value="2"/>
</dbReference>
<gene>
    <name evidence="2" type="ORF">SAMN04487779_1003166</name>
</gene>
<dbReference type="InterPro" id="IPR002197">
    <property type="entry name" value="HTH_Fis"/>
</dbReference>
<dbReference type="CDD" id="cd00130">
    <property type="entry name" value="PAS"/>
    <property type="match status" value="2"/>
</dbReference>
<dbReference type="Gene3D" id="3.30.450.20">
    <property type="entry name" value="PAS domain"/>
    <property type="match status" value="3"/>
</dbReference>
<organism evidence="2 3">
    <name type="scientific">Belnapia rosea</name>
    <dbReference type="NCBI Taxonomy" id="938405"/>
    <lineage>
        <taxon>Bacteria</taxon>
        <taxon>Pseudomonadati</taxon>
        <taxon>Pseudomonadota</taxon>
        <taxon>Alphaproteobacteria</taxon>
        <taxon>Acetobacterales</taxon>
        <taxon>Roseomonadaceae</taxon>
        <taxon>Belnapia</taxon>
    </lineage>
</organism>
<dbReference type="Pfam" id="PF00989">
    <property type="entry name" value="PAS"/>
    <property type="match status" value="2"/>
</dbReference>
<dbReference type="Proteomes" id="UP000198925">
    <property type="component" value="Unassembled WGS sequence"/>
</dbReference>
<evidence type="ECO:0000313" key="3">
    <source>
        <dbReference type="Proteomes" id="UP000198925"/>
    </source>
</evidence>
<keyword evidence="3" id="KW-1185">Reference proteome</keyword>
<dbReference type="PROSITE" id="PS50112">
    <property type="entry name" value="PAS"/>
    <property type="match status" value="2"/>
</dbReference>
<dbReference type="GO" id="GO:0043565">
    <property type="term" value="F:sequence-specific DNA binding"/>
    <property type="evidence" value="ECO:0007669"/>
    <property type="project" value="InterPro"/>
</dbReference>
<dbReference type="SUPFAM" id="SSF46689">
    <property type="entry name" value="Homeodomain-like"/>
    <property type="match status" value="1"/>
</dbReference>
<reference evidence="2 3" key="1">
    <citation type="submission" date="2016-10" db="EMBL/GenBank/DDBJ databases">
        <authorList>
            <person name="de Groot N.N."/>
        </authorList>
    </citation>
    <scope>NUCLEOTIDE SEQUENCE [LARGE SCALE GENOMIC DNA]</scope>
    <source>
        <strain evidence="2 3">CPCC 100156</strain>
    </source>
</reference>
<dbReference type="PRINTS" id="PR01590">
    <property type="entry name" value="HTHFIS"/>
</dbReference>
<accession>A0A1G6QSK1</accession>
<dbReference type="PANTHER" id="PTHR44757">
    <property type="entry name" value="DIGUANYLATE CYCLASE DGCP"/>
    <property type="match status" value="1"/>
</dbReference>
<feature type="domain" description="PAS" evidence="1">
    <location>
        <begin position="153"/>
        <end position="217"/>
    </location>
</feature>
<dbReference type="InterPro" id="IPR000014">
    <property type="entry name" value="PAS"/>
</dbReference>
<dbReference type="SMART" id="SM00091">
    <property type="entry name" value="PAS"/>
    <property type="match status" value="3"/>
</dbReference>
<dbReference type="PANTHER" id="PTHR44757:SF2">
    <property type="entry name" value="BIOFILM ARCHITECTURE MAINTENANCE PROTEIN MBAA"/>
    <property type="match status" value="1"/>
</dbReference>
<dbReference type="Gene3D" id="1.20.5.430">
    <property type="match status" value="1"/>
</dbReference>
<feature type="domain" description="PAS" evidence="1">
    <location>
        <begin position="273"/>
        <end position="314"/>
    </location>
</feature>
<dbReference type="InterPro" id="IPR009057">
    <property type="entry name" value="Homeodomain-like_sf"/>
</dbReference>
<dbReference type="Pfam" id="PF02954">
    <property type="entry name" value="HTH_8"/>
    <property type="match status" value="1"/>
</dbReference>
<dbReference type="InterPro" id="IPR035965">
    <property type="entry name" value="PAS-like_dom_sf"/>
</dbReference>
<dbReference type="GO" id="GO:0006355">
    <property type="term" value="P:regulation of DNA-templated transcription"/>
    <property type="evidence" value="ECO:0007669"/>
    <property type="project" value="InterPro"/>
</dbReference>
<dbReference type="InterPro" id="IPR013767">
    <property type="entry name" value="PAS_fold"/>
</dbReference>
<dbReference type="NCBIfam" id="TIGR00229">
    <property type="entry name" value="sensory_box"/>
    <property type="match status" value="1"/>
</dbReference>
<dbReference type="RefSeq" id="WP_090662659.1">
    <property type="nucleotide sequence ID" value="NZ_FMZX01000003.1"/>
</dbReference>
<sequence>MRLFRAPDASLGRLDAAEAASLFAQASDIALVIDTHGVIRDLAIASEDLSRDLGAGADWHGRPWLDTVTADSRPKVEALVQGIAQRQSPRWRHVNQVASPDGTVPILYSAMRIGEADRAMVFGRDLRPMSQLQQRLLEAQHSAEREYGRLRQAETRYRLLFQLSPEPVLIADAPSGRVLEMNPAAQQLLGRAAKHLPGRPVTELFDRHGQQAVRALLVVASGGSGAEEATAVLAEGARPVRIAASLLREGGGAAFLLRLSPVQAPDRPAMPPAAATLLTVVQRAPDAFVVTDDRGRILTANEAFLELAQLATEEDATGELLDRWLGGLGAEMEVLVTALRERGSVRLFAAALRGEQGASTEVEVSAVSVLDSGKRPSFGFAIRNLGARARPEEAGREPLRSVDEIKELIGRVPLKQLVQEAATIIERLCIEAALRLTGDNRARAAEMLGLSRQSLYDKLHRYGLGNLDAKGGEGG</sequence>
<dbReference type="Gene3D" id="1.10.10.60">
    <property type="entry name" value="Homeodomain-like"/>
    <property type="match status" value="1"/>
</dbReference>
<evidence type="ECO:0000313" key="2">
    <source>
        <dbReference type="EMBL" id="SDC95342.1"/>
    </source>
</evidence>
<dbReference type="EMBL" id="FMZX01000003">
    <property type="protein sequence ID" value="SDC95342.1"/>
    <property type="molecule type" value="Genomic_DNA"/>
</dbReference>
<proteinExistence type="predicted"/>
<dbReference type="STRING" id="938405.SAMN02927895_02637"/>
<dbReference type="NCBIfam" id="TIGR02040">
    <property type="entry name" value="PpsR-CrtJ"/>
    <property type="match status" value="1"/>
</dbReference>
<dbReference type="AlphaFoldDB" id="A0A1G6QSK1"/>
<name>A0A1G6QSK1_9PROT</name>
<dbReference type="InterPro" id="IPR011785">
    <property type="entry name" value="Tscrpt_reg_PpsR-CrtJ"/>
</dbReference>
<protein>
    <submittedName>
        <fullName evidence="2">Transcriptional regulator PpsR</fullName>
    </submittedName>
</protein>
<dbReference type="InterPro" id="IPR052155">
    <property type="entry name" value="Biofilm_reg_signaling"/>
</dbReference>